<dbReference type="Proteomes" id="UP000566819">
    <property type="component" value="Unassembled WGS sequence"/>
</dbReference>
<gene>
    <name evidence="2" type="ORF">G7Y89_g13452</name>
</gene>
<evidence type="ECO:0000313" key="2">
    <source>
        <dbReference type="EMBL" id="KAF4624721.1"/>
    </source>
</evidence>
<comment type="caution">
    <text evidence="2">The sequence shown here is derived from an EMBL/GenBank/DDBJ whole genome shotgun (WGS) entry which is preliminary data.</text>
</comment>
<dbReference type="AlphaFoldDB" id="A0A8H4R8I9"/>
<reference evidence="2 3" key="1">
    <citation type="submission" date="2020-03" db="EMBL/GenBank/DDBJ databases">
        <title>Draft Genome Sequence of Cudoniella acicularis.</title>
        <authorList>
            <person name="Buettner E."/>
            <person name="Kellner H."/>
        </authorList>
    </citation>
    <scope>NUCLEOTIDE SEQUENCE [LARGE SCALE GENOMIC DNA]</scope>
    <source>
        <strain evidence="2 3">DSM 108380</strain>
    </source>
</reference>
<dbReference type="EMBL" id="JAAMPI010001573">
    <property type="protein sequence ID" value="KAF4624721.1"/>
    <property type="molecule type" value="Genomic_DNA"/>
</dbReference>
<protein>
    <submittedName>
        <fullName evidence="2">Uncharacterized protein</fullName>
    </submittedName>
</protein>
<keyword evidence="3" id="KW-1185">Reference proteome</keyword>
<dbReference type="OrthoDB" id="4851849at2759"/>
<feature type="region of interest" description="Disordered" evidence="1">
    <location>
        <begin position="31"/>
        <end position="67"/>
    </location>
</feature>
<proteinExistence type="predicted"/>
<sequence>MASNSIWLQPGLNQNQFVALTNLLSLRSNGQVEPTSIYEESDPDERTYDGDDSESIDTSVGQQLSGSGNDTLKRQFLDDVAEFAAKEHGARFVACTAMREREEDVEILIARNTPFEPSDFEFFDKFSDLVSSWSSHQHTSPAIETRSWIVEWTNYFWDIFSAKNASQPLSVEDTVWHDMLKYHAIRIKSTYIPKLKRNFRTCPVILVSPEDTRMGSSLAKIENLRRLIFSINDLDLSYLDNLSRFVLEANQVRKSNYAKIILVDSQLATNETRKLWESIYFLGRLRNLATDQAKVLGMTLVQVQNSLVKNLGSDFQHPERLQKTSVVGGSSIIGDGSAVKEARGSELSHRENALTQQRIALSFERLERERAKNTLSKAVINPVLGEYGPVLADLLHYPDGPDRLSGGPRGGSASYLSTLRRAFTPGDYLYQDCMDDRMPDDPGVLENFGFQNLPSYHDRTKLLGLYQGLVRGLEITAEDLNLWQQEKSLITNIIRVYSEASSFKGGIYFPWFLQNTHILEDQRDPNDVKAYMRFIEEAQTFLEPDDQKKHWRELQPRAKQYSFEILWMALMGARPNPVQETWLKFGFCACRNEVEENKLGAIYTSLLTDQHKGSSVPQRFRSKPCTFTEFWQAYESGGFVKLMEDKIQNRFADIGELPLVREYLSHPPSNMNLSVWNLKQFLEINDYTAYPPIEPVKVDYGFLNCQGFEEICTLAEIYKRLLRAANPLELHEACIENRLFELAHKYHSMDGDHRRLMNNSYSREVMLESLAQKKFFVEDGSDGREVSFTEFRELSGLRNFLRPDLPD</sequence>
<evidence type="ECO:0000313" key="3">
    <source>
        <dbReference type="Proteomes" id="UP000566819"/>
    </source>
</evidence>
<evidence type="ECO:0000256" key="1">
    <source>
        <dbReference type="SAM" id="MobiDB-lite"/>
    </source>
</evidence>
<organism evidence="2 3">
    <name type="scientific">Cudoniella acicularis</name>
    <dbReference type="NCBI Taxonomy" id="354080"/>
    <lineage>
        <taxon>Eukaryota</taxon>
        <taxon>Fungi</taxon>
        <taxon>Dikarya</taxon>
        <taxon>Ascomycota</taxon>
        <taxon>Pezizomycotina</taxon>
        <taxon>Leotiomycetes</taxon>
        <taxon>Helotiales</taxon>
        <taxon>Tricladiaceae</taxon>
        <taxon>Cudoniella</taxon>
    </lineage>
</organism>
<accession>A0A8H4R8I9</accession>
<feature type="compositionally biased region" description="Polar residues" evidence="1">
    <location>
        <begin position="56"/>
        <end position="67"/>
    </location>
</feature>
<name>A0A8H4R8I9_9HELO</name>